<dbReference type="Proteomes" id="UP001321486">
    <property type="component" value="Chromosome"/>
</dbReference>
<dbReference type="EMBL" id="AP027732">
    <property type="protein sequence ID" value="BDZ50260.1"/>
    <property type="molecule type" value="Genomic_DNA"/>
</dbReference>
<keyword evidence="2" id="KW-1185">Reference proteome</keyword>
<evidence type="ECO:0000313" key="1">
    <source>
        <dbReference type="EMBL" id="BDZ50260.1"/>
    </source>
</evidence>
<protein>
    <recommendedName>
        <fullName evidence="3">Extracellular solute-binding protein</fullName>
    </recommendedName>
</protein>
<proteinExistence type="predicted"/>
<evidence type="ECO:0008006" key="3">
    <source>
        <dbReference type="Google" id="ProtNLM"/>
    </source>
</evidence>
<dbReference type="Pfam" id="PF13416">
    <property type="entry name" value="SBP_bac_8"/>
    <property type="match status" value="1"/>
</dbReference>
<accession>A0ABM8GP71</accession>
<evidence type="ECO:0000313" key="2">
    <source>
        <dbReference type="Proteomes" id="UP001321486"/>
    </source>
</evidence>
<dbReference type="InterPro" id="IPR006059">
    <property type="entry name" value="SBP"/>
</dbReference>
<sequence>MKVQPDLATYATLNEKISTSIASGSGYDVLVTGVGWVQPFAAKNVFEDLANHGVTKKTLGDKTTPAITPATTYNGKIYAWPLTADARAIAYRKSAFVKAGLDPDKPPTTLAGIKEAAEKLTIRDSKGNITRPGFDFNTSPGNYRQAFVQLLGAEGKDLYVDNKPNFDNAAGVKTLDWMKSMIGNVQKFGQQNAAQKPMTYTGESAMGFVGGSIDCSSAGVGKANCDDLGYFLLDDKRPVEYLGGNLASVGSTSKDKDAAWAFIKSMSTDKALEAQAKLNNQIPATSNAADSEIVKSNDLSKFVAKNLDKALFEGGIPNWLEVRNNFNSSVDDVLLGKRDAKAVLDELAQQSR</sequence>
<dbReference type="InterPro" id="IPR050490">
    <property type="entry name" value="Bact_solute-bd_prot1"/>
</dbReference>
<dbReference type="Gene3D" id="3.40.190.10">
    <property type="entry name" value="Periplasmic binding protein-like II"/>
    <property type="match status" value="2"/>
</dbReference>
<dbReference type="PANTHER" id="PTHR43649:SF12">
    <property type="entry name" value="DIACETYLCHITOBIOSE BINDING PROTEIN DASA"/>
    <property type="match status" value="1"/>
</dbReference>
<dbReference type="PANTHER" id="PTHR43649">
    <property type="entry name" value="ARABINOSE-BINDING PROTEIN-RELATED"/>
    <property type="match status" value="1"/>
</dbReference>
<gene>
    <name evidence="1" type="ORF">GCM10025867_25010</name>
</gene>
<reference evidence="2" key="1">
    <citation type="journal article" date="2019" name="Int. J. Syst. Evol. Microbiol.">
        <title>The Global Catalogue of Microorganisms (GCM) 10K type strain sequencing project: providing services to taxonomists for standard genome sequencing and annotation.</title>
        <authorList>
            <consortium name="The Broad Institute Genomics Platform"/>
            <consortium name="The Broad Institute Genome Sequencing Center for Infectious Disease"/>
            <person name="Wu L."/>
            <person name="Ma J."/>
        </authorList>
    </citation>
    <scope>NUCLEOTIDE SEQUENCE [LARGE SCALE GENOMIC DNA]</scope>
    <source>
        <strain evidence="2">NBRC 108728</strain>
    </source>
</reference>
<organism evidence="1 2">
    <name type="scientific">Frondihabitans sucicola</name>
    <dbReference type="NCBI Taxonomy" id="1268041"/>
    <lineage>
        <taxon>Bacteria</taxon>
        <taxon>Bacillati</taxon>
        <taxon>Actinomycetota</taxon>
        <taxon>Actinomycetes</taxon>
        <taxon>Micrococcales</taxon>
        <taxon>Microbacteriaceae</taxon>
        <taxon>Frondihabitans</taxon>
    </lineage>
</organism>
<dbReference type="SUPFAM" id="SSF53850">
    <property type="entry name" value="Periplasmic binding protein-like II"/>
    <property type="match status" value="1"/>
</dbReference>
<name>A0ABM8GP71_9MICO</name>